<dbReference type="Proteomes" id="UP000647172">
    <property type="component" value="Unassembled WGS sequence"/>
</dbReference>
<evidence type="ECO:0000313" key="3">
    <source>
        <dbReference type="Proteomes" id="UP000647172"/>
    </source>
</evidence>
<dbReference type="InterPro" id="IPR011009">
    <property type="entry name" value="Kinase-like_dom_sf"/>
</dbReference>
<comment type="caution">
    <text evidence="2">The sequence shown here is derived from an EMBL/GenBank/DDBJ whole genome shotgun (WGS) entry which is preliminary data.</text>
</comment>
<sequence>MPPPDLVAADATAEELPHNPFSGATGGIWRVRRDGRDAVLKICTPGRPDAPAHFQASGEPGHWNYWRREPEAYRSGLAHTAFADAGLSAPALLATEERADGSVALWLEHVPGTPGPACGPAELGELAYRIGAGQARWLGRPPAHPWLARDFLRDYTTAQCPPTEPDWDHPAAVAGWPGSLRAGLRTLWRRRADLLAAADALPRTLCHHDLWPMNVVLGAAGPVLLDWAFTGPGAIGEDVANLTLDTFFDGLVDLALLDDVAAAVAEGYRRGLGGAVDDATIERAIKLTGAAKYYWLAPRMLAAAAGPPRRGAYDARDTAGVFAGRAPVLAVVTRWAQEALG</sequence>
<reference evidence="2" key="1">
    <citation type="submission" date="2021-01" db="EMBL/GenBank/DDBJ databases">
        <title>Whole genome shotgun sequence of Actinoplanes nipponensis NBRC 14063.</title>
        <authorList>
            <person name="Komaki H."/>
            <person name="Tamura T."/>
        </authorList>
    </citation>
    <scope>NUCLEOTIDE SEQUENCE</scope>
    <source>
        <strain evidence="2">NBRC 14063</strain>
    </source>
</reference>
<evidence type="ECO:0000259" key="1">
    <source>
        <dbReference type="Pfam" id="PF01636"/>
    </source>
</evidence>
<organism evidence="2 3">
    <name type="scientific">Actinoplanes nipponensis</name>
    <dbReference type="NCBI Taxonomy" id="135950"/>
    <lineage>
        <taxon>Bacteria</taxon>
        <taxon>Bacillati</taxon>
        <taxon>Actinomycetota</taxon>
        <taxon>Actinomycetes</taxon>
        <taxon>Micromonosporales</taxon>
        <taxon>Micromonosporaceae</taxon>
        <taxon>Actinoplanes</taxon>
    </lineage>
</organism>
<gene>
    <name evidence="2" type="ORF">Ani05nite_21780</name>
</gene>
<dbReference type="EMBL" id="BOMQ01000026">
    <property type="protein sequence ID" value="GIE48644.1"/>
    <property type="molecule type" value="Genomic_DNA"/>
</dbReference>
<accession>A0A919JCU4</accession>
<dbReference type="AlphaFoldDB" id="A0A919JCU4"/>
<evidence type="ECO:0000313" key="2">
    <source>
        <dbReference type="EMBL" id="GIE48644.1"/>
    </source>
</evidence>
<feature type="domain" description="Aminoglycoside phosphotransferase" evidence="1">
    <location>
        <begin position="28"/>
        <end position="270"/>
    </location>
</feature>
<dbReference type="InterPro" id="IPR002575">
    <property type="entry name" value="Aminoglycoside_PTrfase"/>
</dbReference>
<dbReference type="Pfam" id="PF01636">
    <property type="entry name" value="APH"/>
    <property type="match status" value="1"/>
</dbReference>
<dbReference type="Gene3D" id="3.90.1200.10">
    <property type="match status" value="1"/>
</dbReference>
<name>A0A919JCU4_9ACTN</name>
<keyword evidence="3" id="KW-1185">Reference proteome</keyword>
<proteinExistence type="predicted"/>
<dbReference type="RefSeq" id="WP_203767822.1">
    <property type="nucleotide sequence ID" value="NZ_BOMQ01000026.1"/>
</dbReference>
<dbReference type="SUPFAM" id="SSF56112">
    <property type="entry name" value="Protein kinase-like (PK-like)"/>
    <property type="match status" value="1"/>
</dbReference>
<protein>
    <recommendedName>
        <fullName evidence="1">Aminoglycoside phosphotransferase domain-containing protein</fullName>
    </recommendedName>
</protein>